<dbReference type="GO" id="GO:0009306">
    <property type="term" value="P:protein secretion"/>
    <property type="evidence" value="ECO:0007669"/>
    <property type="project" value="InterPro"/>
</dbReference>
<evidence type="ECO:0000256" key="14">
    <source>
        <dbReference type="SAM" id="MobiDB-lite"/>
    </source>
</evidence>
<dbReference type="NCBIfam" id="TIGR00328">
    <property type="entry name" value="flhB"/>
    <property type="match status" value="1"/>
</dbReference>
<evidence type="ECO:0000256" key="2">
    <source>
        <dbReference type="ARBA" id="ARBA00010690"/>
    </source>
</evidence>
<keyword evidence="16" id="KW-1185">Reference proteome</keyword>
<keyword evidence="11 13" id="KW-1006">Bacterial flagellum protein export</keyword>
<dbReference type="PRINTS" id="PR00950">
    <property type="entry name" value="TYPE3IMSPROT"/>
</dbReference>
<evidence type="ECO:0000256" key="10">
    <source>
        <dbReference type="ARBA" id="ARBA00023136"/>
    </source>
</evidence>
<feature type="transmembrane region" description="Helical" evidence="13">
    <location>
        <begin position="33"/>
        <end position="53"/>
    </location>
</feature>
<dbReference type="Gene3D" id="6.10.250.2080">
    <property type="match status" value="1"/>
</dbReference>
<accession>A0A517PM08</accession>
<keyword evidence="9 13" id="KW-1133">Transmembrane helix</keyword>
<protein>
    <recommendedName>
        <fullName evidence="3 13">Flagellar biosynthetic protein FlhB</fullName>
    </recommendedName>
</protein>
<feature type="region of interest" description="Disordered" evidence="14">
    <location>
        <begin position="1"/>
        <end position="26"/>
    </location>
</feature>
<evidence type="ECO:0000256" key="6">
    <source>
        <dbReference type="ARBA" id="ARBA00022692"/>
    </source>
</evidence>
<evidence type="ECO:0000256" key="9">
    <source>
        <dbReference type="ARBA" id="ARBA00022989"/>
    </source>
</evidence>
<dbReference type="InterPro" id="IPR006136">
    <property type="entry name" value="FlhB"/>
</dbReference>
<dbReference type="Proteomes" id="UP000320421">
    <property type="component" value="Chromosome"/>
</dbReference>
<dbReference type="SUPFAM" id="SSF160544">
    <property type="entry name" value="EscU C-terminal domain-like"/>
    <property type="match status" value="1"/>
</dbReference>
<evidence type="ECO:0000256" key="8">
    <source>
        <dbReference type="ARBA" id="ARBA00022927"/>
    </source>
</evidence>
<dbReference type="PANTHER" id="PTHR30531">
    <property type="entry name" value="FLAGELLAR BIOSYNTHETIC PROTEIN FLHB"/>
    <property type="match status" value="1"/>
</dbReference>
<reference evidence="15 16" key="1">
    <citation type="submission" date="2019-02" db="EMBL/GenBank/DDBJ databases">
        <title>Deep-cultivation of Planctomycetes and their phenomic and genomic characterization uncovers novel biology.</title>
        <authorList>
            <person name="Wiegand S."/>
            <person name="Jogler M."/>
            <person name="Boedeker C."/>
            <person name="Pinto D."/>
            <person name="Vollmers J."/>
            <person name="Rivas-Marin E."/>
            <person name="Kohn T."/>
            <person name="Peeters S.H."/>
            <person name="Heuer A."/>
            <person name="Rast P."/>
            <person name="Oberbeckmann S."/>
            <person name="Bunk B."/>
            <person name="Jeske O."/>
            <person name="Meyerdierks A."/>
            <person name="Storesund J.E."/>
            <person name="Kallscheuer N."/>
            <person name="Luecker S."/>
            <person name="Lage O.M."/>
            <person name="Pohl T."/>
            <person name="Merkel B.J."/>
            <person name="Hornburger P."/>
            <person name="Mueller R.-W."/>
            <person name="Bruemmer F."/>
            <person name="Labrenz M."/>
            <person name="Spormann A.M."/>
            <person name="Op den Camp H."/>
            <person name="Overmann J."/>
            <person name="Amann R."/>
            <person name="Jetten M.S.M."/>
            <person name="Mascher T."/>
            <person name="Medema M.H."/>
            <person name="Devos D.P."/>
            <person name="Kaster A.-K."/>
            <person name="Ovreas L."/>
            <person name="Rohde M."/>
            <person name="Galperin M.Y."/>
            <person name="Jogler C."/>
        </authorList>
    </citation>
    <scope>NUCLEOTIDE SEQUENCE [LARGE SCALE GENOMIC DNA]</scope>
    <source>
        <strain evidence="15 16">HG66A1</strain>
    </source>
</reference>
<dbReference type="InterPro" id="IPR029025">
    <property type="entry name" value="T3SS_substrate_exporter_C"/>
</dbReference>
<feature type="transmembrane region" description="Helical" evidence="13">
    <location>
        <begin position="186"/>
        <end position="211"/>
    </location>
</feature>
<evidence type="ECO:0000256" key="5">
    <source>
        <dbReference type="ARBA" id="ARBA00022475"/>
    </source>
</evidence>
<comment type="subcellular location">
    <subcellularLocation>
        <location evidence="1">Cell membrane</location>
        <topology evidence="1">Multi-pass membrane protein</topology>
    </subcellularLocation>
</comment>
<keyword evidence="4 13" id="KW-0813">Transport</keyword>
<feature type="transmembrane region" description="Helical" evidence="13">
    <location>
        <begin position="97"/>
        <end position="121"/>
    </location>
</feature>
<dbReference type="AlphaFoldDB" id="A0A517PM08"/>
<evidence type="ECO:0000313" key="16">
    <source>
        <dbReference type="Proteomes" id="UP000320421"/>
    </source>
</evidence>
<keyword evidence="7 13" id="KW-1005">Bacterial flagellum biogenesis</keyword>
<keyword evidence="10 13" id="KW-0472">Membrane</keyword>
<dbReference type="PANTHER" id="PTHR30531:SF12">
    <property type="entry name" value="FLAGELLAR BIOSYNTHETIC PROTEIN FLHB"/>
    <property type="match status" value="1"/>
</dbReference>
<evidence type="ECO:0000256" key="13">
    <source>
        <dbReference type="RuleBase" id="RU364091"/>
    </source>
</evidence>
<evidence type="ECO:0000313" key="15">
    <source>
        <dbReference type="EMBL" id="QDT20403.1"/>
    </source>
</evidence>
<comment type="function">
    <text evidence="12 13">Required for formation of the rod structure in the basal body of the flagellar apparatus. Together with FliI and FliH, may constitute the export apparatus of flagellin.</text>
</comment>
<dbReference type="Pfam" id="PF01312">
    <property type="entry name" value="Bac_export_2"/>
    <property type="match status" value="1"/>
</dbReference>
<organism evidence="15 16">
    <name type="scientific">Gimesia chilikensis</name>
    <dbReference type="NCBI Taxonomy" id="2605989"/>
    <lineage>
        <taxon>Bacteria</taxon>
        <taxon>Pseudomonadati</taxon>
        <taxon>Planctomycetota</taxon>
        <taxon>Planctomycetia</taxon>
        <taxon>Planctomycetales</taxon>
        <taxon>Planctomycetaceae</taxon>
        <taxon>Gimesia</taxon>
    </lineage>
</organism>
<keyword evidence="5 13" id="KW-1003">Cell membrane</keyword>
<dbReference type="InterPro" id="IPR006135">
    <property type="entry name" value="T3SS_substrate_exporter"/>
</dbReference>
<name>A0A517PM08_9PLAN</name>
<evidence type="ECO:0000256" key="1">
    <source>
        <dbReference type="ARBA" id="ARBA00004651"/>
    </source>
</evidence>
<feature type="transmembrane region" description="Helical" evidence="13">
    <location>
        <begin position="142"/>
        <end position="166"/>
    </location>
</feature>
<evidence type="ECO:0000256" key="4">
    <source>
        <dbReference type="ARBA" id="ARBA00022448"/>
    </source>
</evidence>
<comment type="similarity">
    <text evidence="2 13">Belongs to the type III secretion exporter family.</text>
</comment>
<evidence type="ECO:0000256" key="12">
    <source>
        <dbReference type="ARBA" id="ARBA00025078"/>
    </source>
</evidence>
<evidence type="ECO:0000256" key="11">
    <source>
        <dbReference type="ARBA" id="ARBA00023225"/>
    </source>
</evidence>
<gene>
    <name evidence="13 15" type="primary">flhB</name>
    <name evidence="15" type="ORF">HG66A1_21890</name>
</gene>
<keyword evidence="15" id="KW-0969">Cilium</keyword>
<keyword evidence="15" id="KW-0282">Flagellum</keyword>
<dbReference type="GO" id="GO:0044780">
    <property type="term" value="P:bacterial-type flagellum assembly"/>
    <property type="evidence" value="ECO:0007669"/>
    <property type="project" value="InterPro"/>
</dbReference>
<dbReference type="RefSeq" id="WP_145183162.1">
    <property type="nucleotide sequence ID" value="NZ_CP036266.1"/>
</dbReference>
<sequence>MAENDTGEKTEDPTDRRRNEAREKGNIAKSTDLNAAGMMLATAGVLYFFAVSLSHDMKNLMEATLTSPVWLRVDTAVIMERVQAIIKQFLQGSALTMLILFIAAIILNIVQVGFMMTPDVLQIKWERLNPIEGAKRIVSIRGLVKLGVSLGKITLLVLIAVWFSYLVFPNFLALMGAPPETIMRDIFNSSIELGILLALALIILGGLDFAFQKWKHEKDLMMSKQEVREEMKSMDGDPLIRQRRREAHRKLALSQELSQVANSDVVITNPTHISIAIKYDPEKMPAPVVVAKGAGEIALQIRKIANEHGIPIIERKPLARQMYRDVKAGEEIPFELYEVFVEIMAYVYNLTGKTMPDAR</sequence>
<dbReference type="EMBL" id="CP036266">
    <property type="protein sequence ID" value="QDT20403.1"/>
    <property type="molecule type" value="Genomic_DNA"/>
</dbReference>
<keyword evidence="8 13" id="KW-0653">Protein transport</keyword>
<dbReference type="Gene3D" id="3.40.1690.10">
    <property type="entry name" value="secretion proteins EscU"/>
    <property type="match status" value="1"/>
</dbReference>
<dbReference type="GO" id="GO:0005886">
    <property type="term" value="C:plasma membrane"/>
    <property type="evidence" value="ECO:0007669"/>
    <property type="project" value="UniProtKB-SubCell"/>
</dbReference>
<keyword evidence="15" id="KW-0966">Cell projection</keyword>
<proteinExistence type="inferred from homology"/>
<dbReference type="OrthoDB" id="9807950at2"/>
<evidence type="ECO:0000256" key="7">
    <source>
        <dbReference type="ARBA" id="ARBA00022795"/>
    </source>
</evidence>
<keyword evidence="6 13" id="KW-0812">Transmembrane</keyword>
<evidence type="ECO:0000256" key="3">
    <source>
        <dbReference type="ARBA" id="ARBA00021622"/>
    </source>
</evidence>